<dbReference type="Pfam" id="PF12802">
    <property type="entry name" value="MarR_2"/>
    <property type="match status" value="1"/>
</dbReference>
<keyword evidence="2" id="KW-0238">DNA-binding</keyword>
<keyword evidence="3" id="KW-1185">Reference proteome</keyword>
<dbReference type="InterPro" id="IPR036388">
    <property type="entry name" value="WH-like_DNA-bd_sf"/>
</dbReference>
<evidence type="ECO:0000313" key="3">
    <source>
        <dbReference type="Proteomes" id="UP000295390"/>
    </source>
</evidence>
<accession>A0A4R6TE00</accession>
<dbReference type="InterPro" id="IPR039422">
    <property type="entry name" value="MarR/SlyA-like"/>
</dbReference>
<evidence type="ECO:0000313" key="2">
    <source>
        <dbReference type="EMBL" id="TDQ23890.1"/>
    </source>
</evidence>
<dbReference type="PANTHER" id="PTHR33164">
    <property type="entry name" value="TRANSCRIPTIONAL REGULATOR, MARR FAMILY"/>
    <property type="match status" value="1"/>
</dbReference>
<dbReference type="InterPro" id="IPR036390">
    <property type="entry name" value="WH_DNA-bd_sf"/>
</dbReference>
<sequence>MNNDLVREMGYIALATRLKRISDKMTHSTRLMYRNLNIDIEPNWYLVLIIVQQNPNISVMEIAESLGFTHQSVITMTNKMIKKEYLQASKDEKDKRKTVFNLNQKAIEILPKIEQIWGYGKEVIYELLNEDISIIEHLEVLESNLEKASFGERILEKNN</sequence>
<dbReference type="InterPro" id="IPR000835">
    <property type="entry name" value="HTH_MarR-typ"/>
</dbReference>
<evidence type="ECO:0000259" key="1">
    <source>
        <dbReference type="PROSITE" id="PS50995"/>
    </source>
</evidence>
<dbReference type="GO" id="GO:0003700">
    <property type="term" value="F:DNA-binding transcription factor activity"/>
    <property type="evidence" value="ECO:0007669"/>
    <property type="project" value="InterPro"/>
</dbReference>
<dbReference type="PANTHER" id="PTHR33164:SF43">
    <property type="entry name" value="HTH-TYPE TRANSCRIPTIONAL REPRESSOR YETL"/>
    <property type="match status" value="1"/>
</dbReference>
<dbReference type="GO" id="GO:0003677">
    <property type="term" value="F:DNA binding"/>
    <property type="evidence" value="ECO:0007669"/>
    <property type="project" value="UniProtKB-KW"/>
</dbReference>
<dbReference type="GO" id="GO:0006950">
    <property type="term" value="P:response to stress"/>
    <property type="evidence" value="ECO:0007669"/>
    <property type="project" value="TreeGrafter"/>
</dbReference>
<dbReference type="PROSITE" id="PS50995">
    <property type="entry name" value="HTH_MARR_2"/>
    <property type="match status" value="1"/>
</dbReference>
<dbReference type="AlphaFoldDB" id="A0A4R6TE00"/>
<dbReference type="Proteomes" id="UP000295390">
    <property type="component" value="Unassembled WGS sequence"/>
</dbReference>
<dbReference type="Gene3D" id="1.10.10.10">
    <property type="entry name" value="Winged helix-like DNA-binding domain superfamily/Winged helix DNA-binding domain"/>
    <property type="match status" value="1"/>
</dbReference>
<dbReference type="RefSeq" id="WP_133537101.1">
    <property type="nucleotide sequence ID" value="NZ_SNYH01000005.1"/>
</dbReference>
<organism evidence="2 3">
    <name type="scientific">Tenacibaculum caenipelagi</name>
    <dbReference type="NCBI Taxonomy" id="1325435"/>
    <lineage>
        <taxon>Bacteria</taxon>
        <taxon>Pseudomonadati</taxon>
        <taxon>Bacteroidota</taxon>
        <taxon>Flavobacteriia</taxon>
        <taxon>Flavobacteriales</taxon>
        <taxon>Flavobacteriaceae</taxon>
        <taxon>Tenacibaculum</taxon>
    </lineage>
</organism>
<comment type="caution">
    <text evidence="2">The sequence shown here is derived from an EMBL/GenBank/DDBJ whole genome shotgun (WGS) entry which is preliminary data.</text>
</comment>
<dbReference type="OrthoDB" id="759747at2"/>
<dbReference type="SUPFAM" id="SSF46785">
    <property type="entry name" value="Winged helix' DNA-binding domain"/>
    <property type="match status" value="1"/>
</dbReference>
<feature type="domain" description="HTH marR-type" evidence="1">
    <location>
        <begin position="2"/>
        <end position="147"/>
    </location>
</feature>
<gene>
    <name evidence="2" type="ORF">DFQ07_2422</name>
</gene>
<dbReference type="EMBL" id="SNYH01000005">
    <property type="protein sequence ID" value="TDQ23890.1"/>
    <property type="molecule type" value="Genomic_DNA"/>
</dbReference>
<protein>
    <submittedName>
        <fullName evidence="2">DNA-binding MarR family transcriptional regulator</fullName>
    </submittedName>
</protein>
<dbReference type="SMART" id="SM00347">
    <property type="entry name" value="HTH_MARR"/>
    <property type="match status" value="1"/>
</dbReference>
<proteinExistence type="predicted"/>
<reference evidence="2 3" key="1">
    <citation type="submission" date="2019-03" db="EMBL/GenBank/DDBJ databases">
        <title>Genomic Encyclopedia of Type Strains, Phase III (KMG-III): the genomes of soil and plant-associated and newly described type strains.</title>
        <authorList>
            <person name="Whitman W."/>
        </authorList>
    </citation>
    <scope>NUCLEOTIDE SEQUENCE [LARGE SCALE GENOMIC DNA]</scope>
    <source>
        <strain evidence="2 3">CECT 8283</strain>
    </source>
</reference>
<name>A0A4R6TE00_9FLAO</name>